<feature type="transmembrane region" description="Helical" evidence="6">
    <location>
        <begin position="93"/>
        <end position="114"/>
    </location>
</feature>
<name>A0ABU0YI98_9PROT</name>
<evidence type="ECO:0000256" key="4">
    <source>
        <dbReference type="ARBA" id="ARBA00022989"/>
    </source>
</evidence>
<dbReference type="PANTHER" id="PTHR32322">
    <property type="entry name" value="INNER MEMBRANE TRANSPORTER"/>
    <property type="match status" value="1"/>
</dbReference>
<proteinExistence type="inferred from homology"/>
<keyword evidence="4 6" id="KW-1133">Transmembrane helix</keyword>
<dbReference type="PANTHER" id="PTHR32322:SF2">
    <property type="entry name" value="EAMA DOMAIN-CONTAINING PROTEIN"/>
    <property type="match status" value="1"/>
</dbReference>
<keyword evidence="3 6" id="KW-0812">Transmembrane</keyword>
<keyword evidence="9" id="KW-1185">Reference proteome</keyword>
<comment type="caution">
    <text evidence="8">The sequence shown here is derived from an EMBL/GenBank/DDBJ whole genome shotgun (WGS) entry which is preliminary data.</text>
</comment>
<feature type="transmembrane region" description="Helical" evidence="6">
    <location>
        <begin position="252"/>
        <end position="271"/>
    </location>
</feature>
<dbReference type="EMBL" id="JAUYVI010000002">
    <property type="protein sequence ID" value="MDQ7246915.1"/>
    <property type="molecule type" value="Genomic_DNA"/>
</dbReference>
<comment type="subcellular location">
    <subcellularLocation>
        <location evidence="1">Membrane</location>
        <topology evidence="1">Multi-pass membrane protein</topology>
    </subcellularLocation>
</comment>
<organism evidence="8 9">
    <name type="scientific">Dongia sedimenti</name>
    <dbReference type="NCBI Taxonomy" id="3064282"/>
    <lineage>
        <taxon>Bacteria</taxon>
        <taxon>Pseudomonadati</taxon>
        <taxon>Pseudomonadota</taxon>
        <taxon>Alphaproteobacteria</taxon>
        <taxon>Rhodospirillales</taxon>
        <taxon>Dongiaceae</taxon>
        <taxon>Dongia</taxon>
    </lineage>
</organism>
<sequence length="311" mass="32365">MGRWAGTAVLLLLAVLWGTMVPTIAHLLKTWDPLFLATLRYLGGGPALLPALLLIGRDGGRAVPFWRVALLGAVGIGGYAGLFTFGVAHANPVTAAIITAAGPAVATATDRLIFGRPINPHMLPGLILAICGCVTATIDFTRAGSPFDLRGGEILILAAITCWSWYSSAAQRWLKGWSQLRISCVTMTTGGVTLTIVYLIAAALGGVPFPPPVPSSAEDTLVLLWLVLVLVAIGVLLWNFGVQRSGVVTASLYLNLTPIIAVLILSLGGTLPNLQQVIGGGMVILGILWAELATMRNASPPPAGIDEAPGL</sequence>
<gene>
    <name evidence="8" type="ORF">Q8A70_04535</name>
</gene>
<feature type="transmembrane region" description="Helical" evidence="6">
    <location>
        <begin position="126"/>
        <end position="143"/>
    </location>
</feature>
<feature type="domain" description="EamA" evidence="7">
    <location>
        <begin position="6"/>
        <end position="135"/>
    </location>
</feature>
<evidence type="ECO:0000313" key="9">
    <source>
        <dbReference type="Proteomes" id="UP001230156"/>
    </source>
</evidence>
<dbReference type="RefSeq" id="WP_379954331.1">
    <property type="nucleotide sequence ID" value="NZ_JAUYVI010000002.1"/>
</dbReference>
<feature type="domain" description="EamA" evidence="7">
    <location>
        <begin position="152"/>
        <end position="289"/>
    </location>
</feature>
<comment type="similarity">
    <text evidence="2">Belongs to the EamA transporter family.</text>
</comment>
<accession>A0ABU0YI98</accession>
<feature type="transmembrane region" description="Helical" evidence="6">
    <location>
        <begin position="149"/>
        <end position="168"/>
    </location>
</feature>
<dbReference type="InterPro" id="IPR000620">
    <property type="entry name" value="EamA_dom"/>
</dbReference>
<evidence type="ECO:0000313" key="8">
    <source>
        <dbReference type="EMBL" id="MDQ7246915.1"/>
    </source>
</evidence>
<keyword evidence="5 6" id="KW-0472">Membrane</keyword>
<evidence type="ECO:0000256" key="6">
    <source>
        <dbReference type="SAM" id="Phobius"/>
    </source>
</evidence>
<protein>
    <submittedName>
        <fullName evidence="8">DMT family transporter</fullName>
    </submittedName>
</protein>
<reference evidence="9" key="1">
    <citation type="submission" date="2023-08" db="EMBL/GenBank/DDBJ databases">
        <title>Rhodospirillaceae gen. nov., a novel taxon isolated from the Yangtze River Yuezi River estuary sludge.</title>
        <authorList>
            <person name="Ruan L."/>
        </authorList>
    </citation>
    <scope>NUCLEOTIDE SEQUENCE [LARGE SCALE GENOMIC DNA]</scope>
    <source>
        <strain evidence="9">R-7</strain>
    </source>
</reference>
<dbReference type="Pfam" id="PF00892">
    <property type="entry name" value="EamA"/>
    <property type="match status" value="2"/>
</dbReference>
<dbReference type="SUPFAM" id="SSF103481">
    <property type="entry name" value="Multidrug resistance efflux transporter EmrE"/>
    <property type="match status" value="2"/>
</dbReference>
<evidence type="ECO:0000256" key="2">
    <source>
        <dbReference type="ARBA" id="ARBA00007362"/>
    </source>
</evidence>
<evidence type="ECO:0000259" key="7">
    <source>
        <dbReference type="Pfam" id="PF00892"/>
    </source>
</evidence>
<dbReference type="InterPro" id="IPR037185">
    <property type="entry name" value="EmrE-like"/>
</dbReference>
<evidence type="ECO:0000256" key="1">
    <source>
        <dbReference type="ARBA" id="ARBA00004141"/>
    </source>
</evidence>
<feature type="transmembrane region" description="Helical" evidence="6">
    <location>
        <begin position="68"/>
        <end position="87"/>
    </location>
</feature>
<dbReference type="Proteomes" id="UP001230156">
    <property type="component" value="Unassembled WGS sequence"/>
</dbReference>
<evidence type="ECO:0000256" key="3">
    <source>
        <dbReference type="ARBA" id="ARBA00022692"/>
    </source>
</evidence>
<feature type="transmembrane region" description="Helical" evidence="6">
    <location>
        <begin position="180"/>
        <end position="201"/>
    </location>
</feature>
<evidence type="ECO:0000256" key="5">
    <source>
        <dbReference type="ARBA" id="ARBA00023136"/>
    </source>
</evidence>
<feature type="transmembrane region" description="Helical" evidence="6">
    <location>
        <begin position="35"/>
        <end position="56"/>
    </location>
</feature>
<feature type="transmembrane region" description="Helical" evidence="6">
    <location>
        <begin position="277"/>
        <end position="295"/>
    </location>
</feature>
<feature type="transmembrane region" description="Helical" evidence="6">
    <location>
        <begin position="221"/>
        <end position="240"/>
    </location>
</feature>
<dbReference type="InterPro" id="IPR050638">
    <property type="entry name" value="AA-Vitamin_Transporters"/>
</dbReference>